<evidence type="ECO:0000256" key="1">
    <source>
        <dbReference type="SAM" id="MobiDB-lite"/>
    </source>
</evidence>
<reference evidence="3" key="2">
    <citation type="journal article" date="2018" name="Plant J.">
        <title>The Sorghum bicolor reference genome: improved assembly, gene annotations, a transcriptome atlas, and signatures of genome organization.</title>
        <authorList>
            <person name="McCormick R.F."/>
            <person name="Truong S.K."/>
            <person name="Sreedasyam A."/>
            <person name="Jenkins J."/>
            <person name="Shu S."/>
            <person name="Sims D."/>
            <person name="Kennedy M."/>
            <person name="Amirebrahimi M."/>
            <person name="Weers B.D."/>
            <person name="McKinley B."/>
            <person name="Mattison A."/>
            <person name="Morishige D.T."/>
            <person name="Grimwood J."/>
            <person name="Schmutz J."/>
            <person name="Mullet J.E."/>
        </authorList>
    </citation>
    <scope>NUCLEOTIDE SEQUENCE [LARGE SCALE GENOMIC DNA]</scope>
    <source>
        <strain evidence="3">cv. BTx623</strain>
    </source>
</reference>
<dbReference type="Gramene" id="OQU84738">
    <property type="protein sequence ID" value="OQU84738"/>
    <property type="gene ID" value="SORBI_3004G115950"/>
</dbReference>
<gene>
    <name evidence="2" type="ORF">SORBI_3004G115950</name>
</gene>
<organism evidence="2 3">
    <name type="scientific">Sorghum bicolor</name>
    <name type="common">Sorghum</name>
    <name type="synonym">Sorghum vulgare</name>
    <dbReference type="NCBI Taxonomy" id="4558"/>
    <lineage>
        <taxon>Eukaryota</taxon>
        <taxon>Viridiplantae</taxon>
        <taxon>Streptophyta</taxon>
        <taxon>Embryophyta</taxon>
        <taxon>Tracheophyta</taxon>
        <taxon>Spermatophyta</taxon>
        <taxon>Magnoliopsida</taxon>
        <taxon>Liliopsida</taxon>
        <taxon>Poales</taxon>
        <taxon>Poaceae</taxon>
        <taxon>PACMAD clade</taxon>
        <taxon>Panicoideae</taxon>
        <taxon>Andropogonodae</taxon>
        <taxon>Andropogoneae</taxon>
        <taxon>Sorghinae</taxon>
        <taxon>Sorghum</taxon>
    </lineage>
</organism>
<dbReference type="AlphaFoldDB" id="A0A1Z5RLY8"/>
<evidence type="ECO:0000313" key="2">
    <source>
        <dbReference type="EMBL" id="OQU84738.1"/>
    </source>
</evidence>
<dbReference type="Proteomes" id="UP000000768">
    <property type="component" value="Chromosome 4"/>
</dbReference>
<feature type="region of interest" description="Disordered" evidence="1">
    <location>
        <begin position="1"/>
        <end position="62"/>
    </location>
</feature>
<feature type="region of interest" description="Disordered" evidence="1">
    <location>
        <begin position="105"/>
        <end position="124"/>
    </location>
</feature>
<dbReference type="EMBL" id="CM000763">
    <property type="protein sequence ID" value="OQU84738.1"/>
    <property type="molecule type" value="Genomic_DNA"/>
</dbReference>
<sequence length="199" mass="21550">MTMRPLPRHPGEDPPPPPPSSYFHASGPQRMTMMRLTTRHPGEDHPPPPAPPGPGPGASRSFLGCLQLEDDIHLLPDPEEADDGHWNHQFHMTIRCLRSLNLLPDDDRKEPAAPPLPSSSEREQAFSVVDSVRRRCGGGDDADAVIALLCLCRGACGFLNSSSSSRTLHRASLSSSMASSQTATRAMVNLICSWISTVS</sequence>
<accession>A0A1Z5RLY8</accession>
<reference evidence="2 3" key="1">
    <citation type="journal article" date="2009" name="Nature">
        <title>The Sorghum bicolor genome and the diversification of grasses.</title>
        <authorList>
            <person name="Paterson A.H."/>
            <person name="Bowers J.E."/>
            <person name="Bruggmann R."/>
            <person name="Dubchak I."/>
            <person name="Grimwood J."/>
            <person name="Gundlach H."/>
            <person name="Haberer G."/>
            <person name="Hellsten U."/>
            <person name="Mitros T."/>
            <person name="Poliakov A."/>
            <person name="Schmutz J."/>
            <person name="Spannagl M."/>
            <person name="Tang H."/>
            <person name="Wang X."/>
            <person name="Wicker T."/>
            <person name="Bharti A.K."/>
            <person name="Chapman J."/>
            <person name="Feltus F.A."/>
            <person name="Gowik U."/>
            <person name="Grigoriev I.V."/>
            <person name="Lyons E."/>
            <person name="Maher C.A."/>
            <person name="Martis M."/>
            <person name="Narechania A."/>
            <person name="Otillar R.P."/>
            <person name="Penning B.W."/>
            <person name="Salamov A.A."/>
            <person name="Wang Y."/>
            <person name="Zhang L."/>
            <person name="Carpita N.C."/>
            <person name="Freeling M."/>
            <person name="Gingle A.R."/>
            <person name="Hash C.T."/>
            <person name="Keller B."/>
            <person name="Klein P."/>
            <person name="Kresovich S."/>
            <person name="McCann M.C."/>
            <person name="Ming R."/>
            <person name="Peterson D.G."/>
            <person name="Mehboob-ur-Rahman"/>
            <person name="Ware D."/>
            <person name="Westhoff P."/>
            <person name="Mayer K.F."/>
            <person name="Messing J."/>
            <person name="Rokhsar D.S."/>
        </authorList>
    </citation>
    <scope>NUCLEOTIDE SEQUENCE [LARGE SCALE GENOMIC DNA]</scope>
    <source>
        <strain evidence="3">cv. BTx623</strain>
    </source>
</reference>
<keyword evidence="3" id="KW-1185">Reference proteome</keyword>
<proteinExistence type="predicted"/>
<protein>
    <submittedName>
        <fullName evidence="2">Uncharacterized protein</fullName>
    </submittedName>
</protein>
<dbReference type="InParanoid" id="A0A1Z5RLY8"/>
<name>A0A1Z5RLY8_SORBI</name>
<evidence type="ECO:0000313" key="3">
    <source>
        <dbReference type="Proteomes" id="UP000000768"/>
    </source>
</evidence>